<dbReference type="Gene3D" id="3.40.50.880">
    <property type="match status" value="1"/>
</dbReference>
<protein>
    <recommendedName>
        <fullName evidence="4">Cobyric acid synthase</fullName>
    </recommendedName>
</protein>
<dbReference type="SUPFAM" id="SSF52317">
    <property type="entry name" value="Class I glutamine amidotransferase-like"/>
    <property type="match status" value="1"/>
</dbReference>
<accession>A0A6L5YCD0</accession>
<dbReference type="InterPro" id="IPR004459">
    <property type="entry name" value="CobQ_synth"/>
</dbReference>
<dbReference type="Gene3D" id="3.40.50.300">
    <property type="entry name" value="P-loop containing nucleotide triphosphate hydrolases"/>
    <property type="match status" value="1"/>
</dbReference>
<comment type="pathway">
    <text evidence="1 4">Cofactor biosynthesis; adenosylcobalamin biosynthesis.</text>
</comment>
<dbReference type="InterPro" id="IPR029062">
    <property type="entry name" value="Class_I_gatase-like"/>
</dbReference>
<comment type="function">
    <text evidence="4">Catalyzes amidations at positions B, D, E, and G on adenosylcobyrinic A,C-diamide. NH(2) groups are provided by glutamine, and one molecule of ATP is hydrogenolyzed for each amidation.</text>
</comment>
<dbReference type="GO" id="GO:0003824">
    <property type="term" value="F:catalytic activity"/>
    <property type="evidence" value="ECO:0007669"/>
    <property type="project" value="InterPro"/>
</dbReference>
<evidence type="ECO:0000256" key="4">
    <source>
        <dbReference type="HAMAP-Rule" id="MF_00028"/>
    </source>
</evidence>
<dbReference type="AlphaFoldDB" id="A0A6L5YCD0"/>
<dbReference type="UniPathway" id="UPA00148"/>
<evidence type="ECO:0000256" key="3">
    <source>
        <dbReference type="ARBA" id="ARBA00022962"/>
    </source>
</evidence>
<organism evidence="7 8">
    <name type="scientific">Pyramidobacter porci</name>
    <dbReference type="NCBI Taxonomy" id="2605789"/>
    <lineage>
        <taxon>Bacteria</taxon>
        <taxon>Thermotogati</taxon>
        <taxon>Synergistota</taxon>
        <taxon>Synergistia</taxon>
        <taxon>Synergistales</taxon>
        <taxon>Dethiosulfovibrionaceae</taxon>
        <taxon>Pyramidobacter</taxon>
    </lineage>
</organism>
<name>A0A6L5YCD0_9BACT</name>
<evidence type="ECO:0000256" key="2">
    <source>
        <dbReference type="ARBA" id="ARBA00022573"/>
    </source>
</evidence>
<dbReference type="Pfam" id="PF01656">
    <property type="entry name" value="CbiA"/>
    <property type="match status" value="1"/>
</dbReference>
<keyword evidence="8" id="KW-1185">Reference proteome</keyword>
<feature type="domain" description="CobQ/CobB/MinD/ParA nucleotide binding" evidence="5">
    <location>
        <begin position="5"/>
        <end position="228"/>
    </location>
</feature>
<dbReference type="InterPro" id="IPR011698">
    <property type="entry name" value="GATase_3"/>
</dbReference>
<comment type="similarity">
    <text evidence="4">Belongs to the CobB/CobQ family. CobQ subfamily.</text>
</comment>
<evidence type="ECO:0000313" key="7">
    <source>
        <dbReference type="EMBL" id="MST55860.1"/>
    </source>
</evidence>
<dbReference type="PROSITE" id="PS51274">
    <property type="entry name" value="GATASE_COBBQ"/>
    <property type="match status" value="1"/>
</dbReference>
<dbReference type="SUPFAM" id="SSF52540">
    <property type="entry name" value="P-loop containing nucleoside triphosphate hydrolases"/>
    <property type="match status" value="1"/>
</dbReference>
<sequence>MAKSLMIQGTMSGAGKSLLVAGLCRVFRQDGLRVAPFKSQNMALNSFITREGLEIGRAQAVQAEACGLEPSYAMNPVLLKPTSDEGSQVIVNGEVYGNYTAEGYYAMKHRLWPDVLDAYRKLDAGYDLIVVEGAGSPAEINLKADDFVNMGLAKRLGIPVLLVGDIDRGGVFAQLVGTLALLEPDERALVRATVVNKFRGDLKLLLPGLKQLEELTGRPVAGVVPWTPLDIDDEDSLSDRLGQRRAVSPLDVAVIRLPRLSNFSDFSALDAADGVGVRYVENVRALGAPDLVIIPGTKNTIGDMKWLRACGLEAAVKKLAASGTPVIGICGGYQMLGREIVDEEGVEGGGSIAGMGLLPVVTRFRPEKRRTRTTARAGSVKGVFAALSGAELEGYEIHCGATTRGDGAEPLIRIEDGALDGCQSGSVYGCYLHGFFDSEACRRAVLGALAQRKGVTLEARPFDWKAHKERQYDALAQTLREHLDMQLIRRVVAREA</sequence>
<dbReference type="PANTHER" id="PTHR21343:SF1">
    <property type="entry name" value="COBYRIC ACID SYNTHASE"/>
    <property type="match status" value="1"/>
</dbReference>
<feature type="active site" evidence="4">
    <location>
        <position position="433"/>
    </location>
</feature>
<keyword evidence="2 4" id="KW-0169">Cobalamin biosynthesis</keyword>
<evidence type="ECO:0000256" key="1">
    <source>
        <dbReference type="ARBA" id="ARBA00004953"/>
    </source>
</evidence>
<dbReference type="InterPro" id="IPR027417">
    <property type="entry name" value="P-loop_NTPase"/>
</dbReference>
<evidence type="ECO:0000259" key="6">
    <source>
        <dbReference type="Pfam" id="PF07685"/>
    </source>
</evidence>
<dbReference type="Proteomes" id="UP000473699">
    <property type="component" value="Unassembled WGS sequence"/>
</dbReference>
<keyword evidence="3 4" id="KW-0315">Glutamine amidotransferase</keyword>
<dbReference type="InterPro" id="IPR047045">
    <property type="entry name" value="CobQ_N"/>
</dbReference>
<dbReference type="InterPro" id="IPR002586">
    <property type="entry name" value="CobQ/CobB/MinD/ParA_Nub-bd_dom"/>
</dbReference>
<dbReference type="InterPro" id="IPR033949">
    <property type="entry name" value="CobQ_GATase1"/>
</dbReference>
<comment type="caution">
    <text evidence="7">The sequence shown here is derived from an EMBL/GenBank/DDBJ whole genome shotgun (WGS) entry which is preliminary data.</text>
</comment>
<evidence type="ECO:0000313" key="8">
    <source>
        <dbReference type="Proteomes" id="UP000473699"/>
    </source>
</evidence>
<dbReference type="GO" id="GO:0009236">
    <property type="term" value="P:cobalamin biosynthetic process"/>
    <property type="evidence" value="ECO:0007669"/>
    <property type="project" value="UniProtKB-UniRule"/>
</dbReference>
<dbReference type="EMBL" id="VUNH01000007">
    <property type="protein sequence ID" value="MST55860.1"/>
    <property type="molecule type" value="Genomic_DNA"/>
</dbReference>
<reference evidence="7 8" key="1">
    <citation type="submission" date="2019-08" db="EMBL/GenBank/DDBJ databases">
        <title>In-depth cultivation of the pig gut microbiome towards novel bacterial diversity and tailored functional studies.</title>
        <authorList>
            <person name="Wylensek D."/>
            <person name="Hitch T.C.A."/>
            <person name="Clavel T."/>
        </authorList>
    </citation>
    <scope>NUCLEOTIDE SEQUENCE [LARGE SCALE GENOMIC DNA]</scope>
    <source>
        <strain evidence="7 8">SM-530-WT-4B</strain>
    </source>
</reference>
<dbReference type="RefSeq" id="WP_154528948.1">
    <property type="nucleotide sequence ID" value="NZ_VUNH01000007.1"/>
</dbReference>
<proteinExistence type="inferred from homology"/>
<dbReference type="NCBIfam" id="TIGR00313">
    <property type="entry name" value="cobQ"/>
    <property type="match status" value="1"/>
</dbReference>
<dbReference type="PANTHER" id="PTHR21343">
    <property type="entry name" value="DETHIOBIOTIN SYNTHETASE"/>
    <property type="match status" value="1"/>
</dbReference>
<dbReference type="NCBIfam" id="NF001989">
    <property type="entry name" value="PRK00784.1"/>
    <property type="match status" value="1"/>
</dbReference>
<dbReference type="HAMAP" id="MF_00028">
    <property type="entry name" value="CobQ"/>
    <property type="match status" value="1"/>
</dbReference>
<dbReference type="GO" id="GO:0015420">
    <property type="term" value="F:ABC-type vitamin B12 transporter activity"/>
    <property type="evidence" value="ECO:0007669"/>
    <property type="project" value="UniProtKB-UniRule"/>
</dbReference>
<evidence type="ECO:0000259" key="5">
    <source>
        <dbReference type="Pfam" id="PF01656"/>
    </source>
</evidence>
<gene>
    <name evidence="4" type="primary">cobQ</name>
    <name evidence="7" type="ORF">FYJ74_07430</name>
</gene>
<feature type="active site" description="Nucleophile" evidence="4">
    <location>
        <position position="330"/>
    </location>
</feature>
<dbReference type="Pfam" id="PF07685">
    <property type="entry name" value="GATase_3"/>
    <property type="match status" value="1"/>
</dbReference>
<feature type="domain" description="CobB/CobQ-like glutamine amidotransferase" evidence="6">
    <location>
        <begin position="251"/>
        <end position="439"/>
    </location>
</feature>
<dbReference type="CDD" id="cd05389">
    <property type="entry name" value="CobQ_N"/>
    <property type="match status" value="1"/>
</dbReference>
<dbReference type="CDD" id="cd01750">
    <property type="entry name" value="GATase1_CobQ"/>
    <property type="match status" value="1"/>
</dbReference>